<dbReference type="OrthoDB" id="9155960at2"/>
<accession>X7E124</accession>
<evidence type="ECO:0008006" key="7">
    <source>
        <dbReference type="Google" id="ProtNLM"/>
    </source>
</evidence>
<name>X7E124_9GAMM</name>
<dbReference type="Gene3D" id="3.20.20.70">
    <property type="entry name" value="Aldolase class I"/>
    <property type="match status" value="1"/>
</dbReference>
<evidence type="ECO:0000256" key="3">
    <source>
        <dbReference type="ARBA" id="ARBA00022723"/>
    </source>
</evidence>
<comment type="caution">
    <text evidence="5">The sequence shown here is derived from an EMBL/GenBank/DDBJ whole genome shotgun (WGS) entry which is preliminary data.</text>
</comment>
<sequence>MKLTNSKQRLIIVAPNGARKTKTDHQNLPITPDEMAAEVQDCVNAGAGMVHLHARTADGRHSLEIEDNALMMKAVKDAVGDRVIIQLTTEAVGLYQPSEQMALIKALMPEAASFSLSELIPDVHHEQAASEFFHWVAEQKIIAQYILYSAEQLSYYLDLRARKLLPDSHHHLLLVLGRYHAQQESQPEDLSPFLPLLEKTTVRWAICAFGNKEQECLIKAAELGGDVRIGFENNLYTKSGTLAKSNAQQVQDLVNALKKNLSIMDPNTFRQSFENNNSL</sequence>
<dbReference type="GO" id="GO:0043720">
    <property type="term" value="F:3-keto-5-aminohexanoate cleavage activity"/>
    <property type="evidence" value="ECO:0007669"/>
    <property type="project" value="InterPro"/>
</dbReference>
<dbReference type="AlphaFoldDB" id="X7E124"/>
<dbReference type="Proteomes" id="UP000054058">
    <property type="component" value="Unassembled WGS sequence"/>
</dbReference>
<keyword evidence="4" id="KW-0862">Zinc</keyword>
<dbReference type="RefSeq" id="WP_036163361.1">
    <property type="nucleotide sequence ID" value="NZ_JAMB01000014.1"/>
</dbReference>
<comment type="cofactor">
    <cofactor evidence="1">
        <name>Zn(2+)</name>
        <dbReference type="ChEBI" id="CHEBI:29105"/>
    </cofactor>
</comment>
<keyword evidence="6" id="KW-1185">Reference proteome</keyword>
<dbReference type="PATRIC" id="fig|1122207.3.peg.2715"/>
<proteinExistence type="predicted"/>
<dbReference type="InterPro" id="IPR008567">
    <property type="entry name" value="BKACE"/>
</dbReference>
<keyword evidence="2" id="KW-0808">Transferase</keyword>
<keyword evidence="3" id="KW-0479">Metal-binding</keyword>
<dbReference type="PANTHER" id="PTHR37418:SF2">
    <property type="entry name" value="3-KETO-5-AMINOHEXANOATE CLEAVAGE ENZYME"/>
    <property type="match status" value="1"/>
</dbReference>
<dbReference type="EMBL" id="JAMB01000014">
    <property type="protein sequence ID" value="ETX09779.1"/>
    <property type="molecule type" value="Genomic_DNA"/>
</dbReference>
<dbReference type="eggNOG" id="COG3246">
    <property type="taxonomic scope" value="Bacteria"/>
</dbReference>
<evidence type="ECO:0000313" key="6">
    <source>
        <dbReference type="Proteomes" id="UP000054058"/>
    </source>
</evidence>
<evidence type="ECO:0000256" key="2">
    <source>
        <dbReference type="ARBA" id="ARBA00022679"/>
    </source>
</evidence>
<dbReference type="PANTHER" id="PTHR37418">
    <property type="entry name" value="3-KETO-5-AMINOHEXANOATE CLEAVAGE ENZYME-RELATED"/>
    <property type="match status" value="1"/>
</dbReference>
<evidence type="ECO:0000313" key="5">
    <source>
        <dbReference type="EMBL" id="ETX09779.1"/>
    </source>
</evidence>
<gene>
    <name evidence="5" type="ORF">MUS1_05500</name>
</gene>
<dbReference type="Pfam" id="PF05853">
    <property type="entry name" value="BKACE"/>
    <property type="match status" value="1"/>
</dbReference>
<organism evidence="5 6">
    <name type="scientific">Marinomonas ushuaiensis DSM 15871</name>
    <dbReference type="NCBI Taxonomy" id="1122207"/>
    <lineage>
        <taxon>Bacteria</taxon>
        <taxon>Pseudomonadati</taxon>
        <taxon>Pseudomonadota</taxon>
        <taxon>Gammaproteobacteria</taxon>
        <taxon>Oceanospirillales</taxon>
        <taxon>Oceanospirillaceae</taxon>
        <taxon>Marinomonas</taxon>
    </lineage>
</organism>
<dbReference type="STRING" id="1122207.MUS1_05500"/>
<evidence type="ECO:0000256" key="4">
    <source>
        <dbReference type="ARBA" id="ARBA00022833"/>
    </source>
</evidence>
<evidence type="ECO:0000256" key="1">
    <source>
        <dbReference type="ARBA" id="ARBA00001947"/>
    </source>
</evidence>
<reference evidence="5 6" key="1">
    <citation type="submission" date="2014-01" db="EMBL/GenBank/DDBJ databases">
        <title>Marinomonas ushuaiensis DSM 15871 Genome Sequencing.</title>
        <authorList>
            <person name="Lai Q."/>
            <person name="Shao Z.S."/>
        </authorList>
    </citation>
    <scope>NUCLEOTIDE SEQUENCE [LARGE SCALE GENOMIC DNA]</scope>
    <source>
        <strain evidence="5 6">DSM 15871</strain>
    </source>
</reference>
<dbReference type="InterPro" id="IPR013785">
    <property type="entry name" value="Aldolase_TIM"/>
</dbReference>
<protein>
    <recommendedName>
        <fullName evidence="7">Class III aminotransferase</fullName>
    </recommendedName>
</protein>
<dbReference type="GO" id="GO:0046872">
    <property type="term" value="F:metal ion binding"/>
    <property type="evidence" value="ECO:0007669"/>
    <property type="project" value="UniProtKB-KW"/>
</dbReference>